<dbReference type="AlphaFoldDB" id="A0A833T2X2"/>
<reference evidence="1" key="1">
    <citation type="submission" date="2020-04" db="EMBL/GenBank/DDBJ databases">
        <title>Hybrid Assembly of Korean Phytophthora infestans isolates.</title>
        <authorList>
            <person name="Prokchorchik M."/>
            <person name="Lee Y."/>
            <person name="Seo J."/>
            <person name="Cho J.-H."/>
            <person name="Park Y.-E."/>
            <person name="Jang D.-C."/>
            <person name="Im J.-S."/>
            <person name="Choi J.-G."/>
            <person name="Park H.-J."/>
            <person name="Lee G.-B."/>
            <person name="Lee Y.-G."/>
            <person name="Hong S.-Y."/>
            <person name="Cho K."/>
            <person name="Sohn K.H."/>
        </authorList>
    </citation>
    <scope>NUCLEOTIDE SEQUENCE</scope>
    <source>
        <strain evidence="1">KR_1_A1</strain>
        <strain evidence="2">KR_2_A2</strain>
    </source>
</reference>
<dbReference type="EMBL" id="JAACNO010003127">
    <property type="protein sequence ID" value="KAF4128362.1"/>
    <property type="molecule type" value="Genomic_DNA"/>
</dbReference>
<protein>
    <submittedName>
        <fullName evidence="1">Uncharacterized protein</fullName>
    </submittedName>
</protein>
<proteinExistence type="predicted"/>
<sequence length="304" mass="33687">MSSLQDIEVDGVTAFAPPPAPSYRYVIELKSSKMSIWMEDRSSKKQWFKGGMLKTDYLTTANTIPDASAADYVEVREFLYASSSVQRTDSLTMAVNNLLKCFRDTLDSDLVDLSDAKRKLYALKGGALRLELSVTIRVLRSSWVAKYEFDLDPVSVERIDVLESKLRDQQEELVKLRGKLKKGKTLLFIKLTATTKNGSSILCWQNVQSDDFVLTGMDGIIKVRRRGVYSVGVIVNAVPGASQIVQLLKNGKLLQAGYPGHSQGYNCSAALYTIEHLEEDDELSISCLCNLAATSYLTIAKMGA</sequence>
<evidence type="ECO:0000313" key="3">
    <source>
        <dbReference type="Proteomes" id="UP000602510"/>
    </source>
</evidence>
<name>A0A833T2X2_PHYIN</name>
<evidence type="ECO:0000313" key="1">
    <source>
        <dbReference type="EMBL" id="KAF4041484.1"/>
    </source>
</evidence>
<comment type="caution">
    <text evidence="1">The sequence shown here is derived from an EMBL/GenBank/DDBJ whole genome shotgun (WGS) entry which is preliminary data.</text>
</comment>
<organism evidence="1 3">
    <name type="scientific">Phytophthora infestans</name>
    <name type="common">Potato late blight agent</name>
    <name type="synonym">Botrytis infestans</name>
    <dbReference type="NCBI Taxonomy" id="4787"/>
    <lineage>
        <taxon>Eukaryota</taxon>
        <taxon>Sar</taxon>
        <taxon>Stramenopiles</taxon>
        <taxon>Oomycota</taxon>
        <taxon>Peronosporomycetes</taxon>
        <taxon>Peronosporales</taxon>
        <taxon>Peronosporaceae</taxon>
        <taxon>Phytophthora</taxon>
    </lineage>
</organism>
<dbReference type="Proteomes" id="UP000704712">
    <property type="component" value="Unassembled WGS sequence"/>
</dbReference>
<evidence type="ECO:0000313" key="2">
    <source>
        <dbReference type="EMBL" id="KAF4128362.1"/>
    </source>
</evidence>
<keyword evidence="3" id="KW-1185">Reference proteome</keyword>
<dbReference type="EMBL" id="WSZM01000124">
    <property type="protein sequence ID" value="KAF4041484.1"/>
    <property type="molecule type" value="Genomic_DNA"/>
</dbReference>
<dbReference type="Proteomes" id="UP000602510">
    <property type="component" value="Unassembled WGS sequence"/>
</dbReference>
<accession>A0A833T2X2</accession>
<gene>
    <name evidence="1" type="ORF">GN244_ATG06341</name>
    <name evidence="2" type="ORF">GN958_ATG22440</name>
</gene>